<proteinExistence type="predicted"/>
<evidence type="ECO:0000313" key="1">
    <source>
        <dbReference type="EMBL" id="ABV14877.1"/>
    </source>
</evidence>
<evidence type="ECO:0000313" key="2">
    <source>
        <dbReference type="Proteomes" id="UP000008148"/>
    </source>
</evidence>
<dbReference type="STRING" id="290338.CKO_03801"/>
<name>A8AN13_CITK8</name>
<accession>A8AN13</accession>
<gene>
    <name evidence="1" type="ordered locus">CKO_03801</name>
</gene>
<keyword evidence="2" id="KW-1185">Reference proteome</keyword>
<organism evidence="1 2">
    <name type="scientific">Citrobacter koseri (strain ATCC BAA-895 / CDC 4225-83 / SGSC4696)</name>
    <dbReference type="NCBI Taxonomy" id="290338"/>
    <lineage>
        <taxon>Bacteria</taxon>
        <taxon>Pseudomonadati</taxon>
        <taxon>Pseudomonadota</taxon>
        <taxon>Gammaproteobacteria</taxon>
        <taxon>Enterobacterales</taxon>
        <taxon>Enterobacteriaceae</taxon>
        <taxon>Citrobacter</taxon>
    </lineage>
</organism>
<dbReference type="Proteomes" id="UP000008148">
    <property type="component" value="Chromosome"/>
</dbReference>
<dbReference type="HOGENOM" id="CLU_2583376_0_0_6"/>
<reference evidence="1 2" key="1">
    <citation type="submission" date="2007-08" db="EMBL/GenBank/DDBJ databases">
        <authorList>
            <consortium name="The Citrobacter koseri Genome Sequencing Project"/>
            <person name="McClelland M."/>
            <person name="Sanderson E.K."/>
            <person name="Porwollik S."/>
            <person name="Spieth J."/>
            <person name="Clifton W.S."/>
            <person name="Latreille P."/>
            <person name="Courtney L."/>
            <person name="Wang C."/>
            <person name="Pepin K."/>
            <person name="Bhonagiri V."/>
            <person name="Nash W."/>
            <person name="Johnson M."/>
            <person name="Thiruvilangam P."/>
            <person name="Wilson R."/>
        </authorList>
    </citation>
    <scope>NUCLEOTIDE SEQUENCE [LARGE SCALE GENOMIC DNA]</scope>
    <source>
        <strain evidence="2">ATCC BAA-895 / CDC 4225-83 / SGSC4696</strain>
    </source>
</reference>
<dbReference type="KEGG" id="cko:CKO_03801"/>
<dbReference type="AlphaFoldDB" id="A8AN13"/>
<dbReference type="EMBL" id="CP000822">
    <property type="protein sequence ID" value="ABV14877.1"/>
    <property type="molecule type" value="Genomic_DNA"/>
</dbReference>
<protein>
    <submittedName>
        <fullName evidence="1">Uncharacterized protein</fullName>
    </submittedName>
</protein>
<sequence>MILQPDAQYGQTVTTFFIGLAPVNQIAHTRCRPHYASFMPCFYWGLSLILRVKFGQNPDEKQAVVSFDVTNRKSGDGPAV</sequence>